<feature type="repeat" description="WD" evidence="3">
    <location>
        <begin position="549"/>
        <end position="582"/>
    </location>
</feature>
<keyword evidence="4" id="KW-0812">Transmembrane</keyword>
<dbReference type="SMART" id="SM00320">
    <property type="entry name" value="WD40"/>
    <property type="match status" value="11"/>
</dbReference>
<dbReference type="PANTHER" id="PTHR22847:SF637">
    <property type="entry name" value="WD REPEAT DOMAIN 5B"/>
    <property type="match status" value="1"/>
</dbReference>
<evidence type="ECO:0000256" key="4">
    <source>
        <dbReference type="SAM" id="Phobius"/>
    </source>
</evidence>
<dbReference type="AlphaFoldDB" id="A0A2T1FXR0"/>
<dbReference type="InterPro" id="IPR019775">
    <property type="entry name" value="WD40_repeat_CS"/>
</dbReference>
<keyword evidence="6" id="KW-1185">Reference proteome</keyword>
<keyword evidence="2" id="KW-0677">Repeat</keyword>
<dbReference type="Pfam" id="PF00400">
    <property type="entry name" value="WD40"/>
    <property type="match status" value="6"/>
</dbReference>
<feature type="repeat" description="WD" evidence="3">
    <location>
        <begin position="502"/>
        <end position="533"/>
    </location>
</feature>
<feature type="repeat" description="WD" evidence="3">
    <location>
        <begin position="695"/>
        <end position="733"/>
    </location>
</feature>
<dbReference type="SUPFAM" id="SSF50993">
    <property type="entry name" value="Peptidase/esterase 'gauge' domain"/>
    <property type="match status" value="1"/>
</dbReference>
<evidence type="ECO:0008006" key="7">
    <source>
        <dbReference type="Google" id="ProtNLM"/>
    </source>
</evidence>
<name>A0A2T1FXR0_9CYAN</name>
<evidence type="ECO:0000256" key="2">
    <source>
        <dbReference type="ARBA" id="ARBA00022737"/>
    </source>
</evidence>
<feature type="repeat" description="WD" evidence="3">
    <location>
        <begin position="792"/>
        <end position="829"/>
    </location>
</feature>
<dbReference type="InterPro" id="IPR036322">
    <property type="entry name" value="WD40_repeat_dom_sf"/>
</dbReference>
<dbReference type="CDD" id="cd00200">
    <property type="entry name" value="WD40"/>
    <property type="match status" value="1"/>
</dbReference>
<dbReference type="Proteomes" id="UP000238937">
    <property type="component" value="Unassembled WGS sequence"/>
</dbReference>
<keyword evidence="4" id="KW-1133">Transmembrane helix</keyword>
<evidence type="ECO:0000313" key="5">
    <source>
        <dbReference type="EMBL" id="PSB49779.1"/>
    </source>
</evidence>
<dbReference type="Pfam" id="PF14516">
    <property type="entry name" value="AAA_35"/>
    <property type="match status" value="1"/>
</dbReference>
<dbReference type="EMBL" id="PVWO01000421">
    <property type="protein sequence ID" value="PSB49779.1"/>
    <property type="molecule type" value="Genomic_DNA"/>
</dbReference>
<proteinExistence type="predicted"/>
<feature type="repeat" description="WD" evidence="3">
    <location>
        <begin position="742"/>
        <end position="765"/>
    </location>
</feature>
<dbReference type="PROSITE" id="PS00678">
    <property type="entry name" value="WD_REPEATS_1"/>
    <property type="match status" value="1"/>
</dbReference>
<evidence type="ECO:0000256" key="3">
    <source>
        <dbReference type="PROSITE-ProRule" id="PRU00221"/>
    </source>
</evidence>
<comment type="caution">
    <text evidence="5">The sequence shown here is derived from an EMBL/GenBank/DDBJ whole genome shotgun (WGS) entry which is preliminary data.</text>
</comment>
<dbReference type="InterPro" id="IPR015943">
    <property type="entry name" value="WD40/YVTN_repeat-like_dom_sf"/>
</dbReference>
<dbReference type="SUPFAM" id="SSF52540">
    <property type="entry name" value="P-loop containing nucleoside triphosphate hydrolases"/>
    <property type="match status" value="1"/>
</dbReference>
<feature type="transmembrane region" description="Helical" evidence="4">
    <location>
        <begin position="405"/>
        <end position="426"/>
    </location>
</feature>
<dbReference type="OrthoDB" id="530825at2"/>
<feature type="repeat" description="WD" evidence="3">
    <location>
        <begin position="1127"/>
        <end position="1161"/>
    </location>
</feature>
<dbReference type="InterPro" id="IPR027417">
    <property type="entry name" value="P-loop_NTPase"/>
</dbReference>
<protein>
    <recommendedName>
        <fullName evidence="7">Anaphase-promoting complex subunit 4 WD40 domain-containing protein</fullName>
    </recommendedName>
</protein>
<feature type="repeat" description="WD" evidence="3">
    <location>
        <begin position="654"/>
        <end position="688"/>
    </location>
</feature>
<dbReference type="InterPro" id="IPR020472">
    <property type="entry name" value="WD40_PAC1"/>
</dbReference>
<keyword evidence="4" id="KW-0472">Membrane</keyword>
<reference evidence="5 6" key="1">
    <citation type="submission" date="2018-03" db="EMBL/GenBank/DDBJ databases">
        <title>The ancient ancestry and fast evolution of plastids.</title>
        <authorList>
            <person name="Moore K.R."/>
            <person name="Magnabosco C."/>
            <person name="Momper L."/>
            <person name="Gold D.A."/>
            <person name="Bosak T."/>
            <person name="Fournier G.P."/>
        </authorList>
    </citation>
    <scope>NUCLEOTIDE SEQUENCE [LARGE SCALE GENOMIC DNA]</scope>
    <source>
        <strain evidence="5 6">CCALA 037</strain>
    </source>
</reference>
<dbReference type="PRINTS" id="PR00320">
    <property type="entry name" value="GPROTEINBRPT"/>
</dbReference>
<dbReference type="Gene3D" id="2.130.10.10">
    <property type="entry name" value="YVTN repeat-like/Quinoprotein amine dehydrogenase"/>
    <property type="match status" value="4"/>
</dbReference>
<evidence type="ECO:0000313" key="6">
    <source>
        <dbReference type="Proteomes" id="UP000238937"/>
    </source>
</evidence>
<dbReference type="PROSITE" id="PS50294">
    <property type="entry name" value="WD_REPEATS_REGION"/>
    <property type="match status" value="3"/>
</dbReference>
<dbReference type="SUPFAM" id="SSF50978">
    <property type="entry name" value="WD40 repeat-like"/>
    <property type="match status" value="1"/>
</dbReference>
<accession>A0A2T1FXR0</accession>
<keyword evidence="1 3" id="KW-0853">WD repeat</keyword>
<sequence>MDRYIDSGEFCYILNSRQMGKSSLKLRAMQKLADRGVACIEIDLAGIGTVDVSEAQWYNSIADELASQFDLDAELEVFWDTHARLPASKRLANFIDEIVLEQIDSQIVIFIDEIDQVLSLGAFTDNFFGTIRSCAERRAARPKYQRLSFVLLGVAAPTDLIKDRQITPFNIGRAIELNGLQLTDDLSPLIRGLDGIVADPSQTITEILDWTGGQPFLTQKLCQLVVESPHEAIEQIVTTKIIDNWKERDNPVHLRTIEARILARREISSHLLQQYRYIITSKSGLVANNSPEQQWLRLSGLVVERSGKLQVYNPIYQQVFSRDWIDRQLADICPHGKALTDWLNNDRSDTFLLDGDALDAAISWKEFQWRQNQLIGIEDTAFIDRSQERRTDWKLKKIQNRIKRFVKILLLLIGIGLILLASLIWLGHSLTISDRIDRLERTSTQIIQQYEFAPIDSLQAAIENAKKSQAIRMTLMGDRSPTIGPKLALQKLVDSIQEIDEIQTYQQGVNTVYFCGNDRIFTAGSDGTIKLWDRTANIPISEPKLAIALQDEAKIISFTSENPECDRMFATGSSDGYIRLWEKLGIDRIQNKAKVEQAIAHQGSVQNVRLMRDLRDDRLYVFSTGETDGKLKKWQVDDNNRLNLIKTFVDRDGNVAHPQGVVSLNLNGKKDRIGSAGKDNTAKIWDLDGNPIAILEGHIGAVNSIYFCSSVSTNCDDYEIATGSSDGTVRLWNADGKYLKTINAHTGEVRTVRFSPDGKLLATASAKDPTASNGSSVRIWNLEDDGKLITEFKGHQGSIESMRFKPSNNLDRQLATSGRDDSIIRIWKIPEVMPSEHKHKEKINSVRFDPYDSKYFITAGEDGKIAWWSHSPGQLPQQLSSFSDRDKAIKFNTIRIHPNSTPNKRTIAVGDSQGNIRLLKLENEDGKQKIIEVSSFNTGQGNVDSMDWNYKPYGDLSNICLLATTGQTGDNIKFWAIDINENKLLDSIVIPPVHLDYSHLTLRFSKDGKSLGVGADKGRVAVITKIERPTQRPQVKQLKYDREKALRSKVIVGFSKDPQLFTIVSKEGKIWRSEIETNLIEDEKGVQTYQAGTENIDISSQDGSIATGGAGAALRIWDVRGRQLADFRGYWGTIRSINFSRDGKYLLAGGDDGIPLVWQIDRQIPDLIEQANRWLAR</sequence>
<gene>
    <name evidence="5" type="ORF">C7B77_23380</name>
</gene>
<evidence type="ECO:0000256" key="1">
    <source>
        <dbReference type="ARBA" id="ARBA00022574"/>
    </source>
</evidence>
<dbReference type="InterPro" id="IPR001680">
    <property type="entry name" value="WD40_rpt"/>
</dbReference>
<dbReference type="Gene3D" id="3.40.50.300">
    <property type="entry name" value="P-loop containing nucleotide triphosphate hydrolases"/>
    <property type="match status" value="1"/>
</dbReference>
<feature type="repeat" description="WD" evidence="3">
    <location>
        <begin position="836"/>
        <end position="878"/>
    </location>
</feature>
<dbReference type="PROSITE" id="PS50082">
    <property type="entry name" value="WD_REPEATS_2"/>
    <property type="match status" value="8"/>
</dbReference>
<dbReference type="PANTHER" id="PTHR22847">
    <property type="entry name" value="WD40 REPEAT PROTEIN"/>
    <property type="match status" value="1"/>
</dbReference>
<organism evidence="5 6">
    <name type="scientific">Chamaesiphon polymorphus CCALA 037</name>
    <dbReference type="NCBI Taxonomy" id="2107692"/>
    <lineage>
        <taxon>Bacteria</taxon>
        <taxon>Bacillati</taxon>
        <taxon>Cyanobacteriota</taxon>
        <taxon>Cyanophyceae</taxon>
        <taxon>Gomontiellales</taxon>
        <taxon>Chamaesiphonaceae</taxon>
        <taxon>Chamaesiphon</taxon>
    </lineage>
</organism>